<evidence type="ECO:0000313" key="9">
    <source>
        <dbReference type="Proteomes" id="UP000253046"/>
    </source>
</evidence>
<keyword evidence="3 6" id="KW-0812">Transmembrane</keyword>
<dbReference type="GO" id="GO:0005886">
    <property type="term" value="C:plasma membrane"/>
    <property type="evidence" value="ECO:0007669"/>
    <property type="project" value="UniProtKB-SubCell"/>
</dbReference>
<reference evidence="8 9" key="1">
    <citation type="submission" date="2018-06" db="EMBL/GenBank/DDBJ databases">
        <title>Genomic Encyclopedia of Type Strains, Phase IV (KMG-IV): sequencing the most valuable type-strain genomes for metagenomic binning, comparative biology and taxonomic classification.</title>
        <authorList>
            <person name="Goeker M."/>
        </authorList>
    </citation>
    <scope>NUCLEOTIDE SEQUENCE [LARGE SCALE GENOMIC DNA]</scope>
    <source>
        <strain evidence="8 9">DSM 30166</strain>
    </source>
</reference>
<evidence type="ECO:0000256" key="1">
    <source>
        <dbReference type="ARBA" id="ARBA00004162"/>
    </source>
</evidence>
<dbReference type="InterPro" id="IPR052027">
    <property type="entry name" value="PspC"/>
</dbReference>
<comment type="caution">
    <text evidence="8">The sequence shown here is derived from an EMBL/GenBank/DDBJ whole genome shotgun (WGS) entry which is preliminary data.</text>
</comment>
<feature type="transmembrane region" description="Helical" evidence="6">
    <location>
        <begin position="39"/>
        <end position="64"/>
    </location>
</feature>
<gene>
    <name evidence="8" type="ORF">DES54_13519</name>
</gene>
<dbReference type="InterPro" id="IPR014320">
    <property type="entry name" value="Phageshock_PspC"/>
</dbReference>
<comment type="subcellular location">
    <subcellularLocation>
        <location evidence="1">Cell membrane</location>
        <topology evidence="1">Single-pass membrane protein</topology>
    </subcellularLocation>
</comment>
<accession>A0A366I1V3</accession>
<evidence type="ECO:0000256" key="3">
    <source>
        <dbReference type="ARBA" id="ARBA00022692"/>
    </source>
</evidence>
<keyword evidence="9" id="KW-1185">Reference proteome</keyword>
<dbReference type="Proteomes" id="UP000253046">
    <property type="component" value="Unassembled WGS sequence"/>
</dbReference>
<sequence length="121" mass="13700">MKKTWSGKTLYRVPEEGMFKGVCAGLARYFDVPVKLVRAIVVLSTIFGLFFFTIVAYFALSFVLDPAPAASYREQDVSFRAPGQLLNDADATLMASEQRLRNIERYVTSETFGVQSRFRQL</sequence>
<keyword evidence="2" id="KW-1003">Cell membrane</keyword>
<dbReference type="PANTHER" id="PTHR33885:SF3">
    <property type="entry name" value="PHAGE SHOCK PROTEIN C"/>
    <property type="match status" value="1"/>
</dbReference>
<dbReference type="Pfam" id="PF04024">
    <property type="entry name" value="PspC"/>
    <property type="match status" value="1"/>
</dbReference>
<evidence type="ECO:0000256" key="2">
    <source>
        <dbReference type="ARBA" id="ARBA00022475"/>
    </source>
</evidence>
<dbReference type="InterPro" id="IPR007168">
    <property type="entry name" value="Phageshock_PspC_N"/>
</dbReference>
<keyword evidence="4 6" id="KW-1133">Transmembrane helix</keyword>
<evidence type="ECO:0000256" key="5">
    <source>
        <dbReference type="ARBA" id="ARBA00023136"/>
    </source>
</evidence>
<dbReference type="NCBIfam" id="NF007973">
    <property type="entry name" value="PRK10697.1"/>
    <property type="match status" value="1"/>
</dbReference>
<dbReference type="EMBL" id="QNRY01000035">
    <property type="protein sequence ID" value="RBP59889.1"/>
    <property type="molecule type" value="Genomic_DNA"/>
</dbReference>
<dbReference type="AlphaFoldDB" id="A0A366I1V3"/>
<name>A0A366I1V3_9GAMM</name>
<dbReference type="RefSeq" id="WP_113868335.1">
    <property type="nucleotide sequence ID" value="NZ_AGJP01000001.1"/>
</dbReference>
<evidence type="ECO:0000256" key="6">
    <source>
        <dbReference type="SAM" id="Phobius"/>
    </source>
</evidence>
<proteinExistence type="predicted"/>
<dbReference type="PANTHER" id="PTHR33885">
    <property type="entry name" value="PHAGE SHOCK PROTEIN C"/>
    <property type="match status" value="1"/>
</dbReference>
<dbReference type="OrthoDB" id="7359894at2"/>
<protein>
    <submittedName>
        <fullName evidence="8">Phage shock protein C (PspC) family protein</fullName>
    </submittedName>
</protein>
<dbReference type="NCBIfam" id="TIGR02978">
    <property type="entry name" value="phageshock_pspC"/>
    <property type="match status" value="1"/>
</dbReference>
<feature type="domain" description="Phage shock protein PspC N-terminal" evidence="7">
    <location>
        <begin position="8"/>
        <end position="66"/>
    </location>
</feature>
<evidence type="ECO:0000259" key="7">
    <source>
        <dbReference type="Pfam" id="PF04024"/>
    </source>
</evidence>
<keyword evidence="5 6" id="KW-0472">Membrane</keyword>
<evidence type="ECO:0000313" key="8">
    <source>
        <dbReference type="EMBL" id="RBP59889.1"/>
    </source>
</evidence>
<organism evidence="8 9">
    <name type="scientific">Brenneria salicis ATCC 15712 = DSM 30166</name>
    <dbReference type="NCBI Taxonomy" id="714314"/>
    <lineage>
        <taxon>Bacteria</taxon>
        <taxon>Pseudomonadati</taxon>
        <taxon>Pseudomonadota</taxon>
        <taxon>Gammaproteobacteria</taxon>
        <taxon>Enterobacterales</taxon>
        <taxon>Pectobacteriaceae</taxon>
        <taxon>Brenneria</taxon>
    </lineage>
</organism>
<evidence type="ECO:0000256" key="4">
    <source>
        <dbReference type="ARBA" id="ARBA00022989"/>
    </source>
</evidence>